<name>D7LHK7_ARALL</name>
<evidence type="ECO:0000313" key="2">
    <source>
        <dbReference type="Proteomes" id="UP000008694"/>
    </source>
</evidence>
<gene>
    <name evidence="1" type="ORF">ARALYDRAFT_668387</name>
</gene>
<protein>
    <submittedName>
        <fullName evidence="1">Predicted protein</fullName>
    </submittedName>
</protein>
<proteinExistence type="predicted"/>
<dbReference type="AlphaFoldDB" id="D7LHK7"/>
<reference evidence="2" key="1">
    <citation type="journal article" date="2011" name="Nat. Genet.">
        <title>The Arabidopsis lyrata genome sequence and the basis of rapid genome size change.</title>
        <authorList>
            <person name="Hu T.T."/>
            <person name="Pattyn P."/>
            <person name="Bakker E.G."/>
            <person name="Cao J."/>
            <person name="Cheng J.-F."/>
            <person name="Clark R.M."/>
            <person name="Fahlgren N."/>
            <person name="Fawcett J.A."/>
            <person name="Grimwood J."/>
            <person name="Gundlach H."/>
            <person name="Haberer G."/>
            <person name="Hollister J.D."/>
            <person name="Ossowski S."/>
            <person name="Ottilar R.P."/>
            <person name="Salamov A.A."/>
            <person name="Schneeberger K."/>
            <person name="Spannagl M."/>
            <person name="Wang X."/>
            <person name="Yang L."/>
            <person name="Nasrallah M.E."/>
            <person name="Bergelson J."/>
            <person name="Carrington J.C."/>
            <person name="Gaut B.S."/>
            <person name="Schmutz J."/>
            <person name="Mayer K.F.X."/>
            <person name="Van de Peer Y."/>
            <person name="Grigoriev I.V."/>
            <person name="Nordborg M."/>
            <person name="Weigel D."/>
            <person name="Guo Y.-L."/>
        </authorList>
    </citation>
    <scope>NUCLEOTIDE SEQUENCE [LARGE SCALE GENOMIC DNA]</scope>
    <source>
        <strain evidence="2">cv. MN47</strain>
    </source>
</reference>
<dbReference type="Gramene" id="Al_scaffold_0004_1106">
    <property type="protein sequence ID" value="Al_scaffold_0004_1106"/>
    <property type="gene ID" value="Al_scaffold_0004_1106"/>
</dbReference>
<accession>D7LHK7</accession>
<dbReference type="Proteomes" id="UP000008694">
    <property type="component" value="Unassembled WGS sequence"/>
</dbReference>
<evidence type="ECO:0000313" key="1">
    <source>
        <dbReference type="EMBL" id="EFH55348.1"/>
    </source>
</evidence>
<organism evidence="2">
    <name type="scientific">Arabidopsis lyrata subsp. lyrata</name>
    <name type="common">Lyre-leaved rock-cress</name>
    <dbReference type="NCBI Taxonomy" id="81972"/>
    <lineage>
        <taxon>Eukaryota</taxon>
        <taxon>Viridiplantae</taxon>
        <taxon>Streptophyta</taxon>
        <taxon>Embryophyta</taxon>
        <taxon>Tracheophyta</taxon>
        <taxon>Spermatophyta</taxon>
        <taxon>Magnoliopsida</taxon>
        <taxon>eudicotyledons</taxon>
        <taxon>Gunneridae</taxon>
        <taxon>Pentapetalae</taxon>
        <taxon>rosids</taxon>
        <taxon>malvids</taxon>
        <taxon>Brassicales</taxon>
        <taxon>Brassicaceae</taxon>
        <taxon>Camelineae</taxon>
        <taxon>Arabidopsis</taxon>
    </lineage>
</organism>
<keyword evidence="2" id="KW-1185">Reference proteome</keyword>
<dbReference type="eggNOG" id="KOG1075">
    <property type="taxonomic scope" value="Eukaryota"/>
</dbReference>
<sequence>MSVFVQQHGSFEIITVWTGCSAAVSALENPKDWPKYRSVLNKIVQVIRVMGEVTFKLSSPKANSLARDISCSVTREGRLTSDLALGGPSWLQDRIERDRRS</sequence>
<dbReference type="EMBL" id="GL348716">
    <property type="protein sequence ID" value="EFH55348.1"/>
    <property type="molecule type" value="Genomic_DNA"/>
</dbReference>
<dbReference type="HOGENOM" id="CLU_2295532_0_0_1"/>